<proteinExistence type="predicted"/>
<reference evidence="1" key="1">
    <citation type="submission" date="2022-03" db="EMBL/GenBank/DDBJ databases">
        <authorList>
            <person name="Lindestad O."/>
        </authorList>
    </citation>
    <scope>NUCLEOTIDE SEQUENCE</scope>
</reference>
<organism evidence="1 2">
    <name type="scientific">Pararge aegeria aegeria</name>
    <dbReference type="NCBI Taxonomy" id="348720"/>
    <lineage>
        <taxon>Eukaryota</taxon>
        <taxon>Metazoa</taxon>
        <taxon>Ecdysozoa</taxon>
        <taxon>Arthropoda</taxon>
        <taxon>Hexapoda</taxon>
        <taxon>Insecta</taxon>
        <taxon>Pterygota</taxon>
        <taxon>Neoptera</taxon>
        <taxon>Endopterygota</taxon>
        <taxon>Lepidoptera</taxon>
        <taxon>Glossata</taxon>
        <taxon>Ditrysia</taxon>
        <taxon>Papilionoidea</taxon>
        <taxon>Nymphalidae</taxon>
        <taxon>Satyrinae</taxon>
        <taxon>Satyrini</taxon>
        <taxon>Parargina</taxon>
        <taxon>Pararge</taxon>
    </lineage>
</organism>
<name>A0A8S4RJ62_9NEOP</name>
<dbReference type="EMBL" id="CAKXAJ010025257">
    <property type="protein sequence ID" value="CAH2237325.1"/>
    <property type="molecule type" value="Genomic_DNA"/>
</dbReference>
<keyword evidence="2" id="KW-1185">Reference proteome</keyword>
<comment type="caution">
    <text evidence="1">The sequence shown here is derived from an EMBL/GenBank/DDBJ whole genome shotgun (WGS) entry which is preliminary data.</text>
</comment>
<accession>A0A8S4RJ62</accession>
<dbReference type="Proteomes" id="UP000838756">
    <property type="component" value="Unassembled WGS sequence"/>
</dbReference>
<gene>
    <name evidence="1" type="primary">jg15786</name>
    <name evidence="1" type="ORF">PAEG_LOCUS14620</name>
</gene>
<sequence>MGRAQLGKLMDVEVPRCRNGDPAPVNAALVEVDNRYQKIRWELPETNGPGPWIFKNLCPAVDVNPSEW</sequence>
<protein>
    <submittedName>
        <fullName evidence="1">Jg15786 protein</fullName>
    </submittedName>
</protein>
<dbReference type="OrthoDB" id="47059at2759"/>
<dbReference type="AlphaFoldDB" id="A0A8S4RJ62"/>
<evidence type="ECO:0000313" key="2">
    <source>
        <dbReference type="Proteomes" id="UP000838756"/>
    </source>
</evidence>
<evidence type="ECO:0000313" key="1">
    <source>
        <dbReference type="EMBL" id="CAH2237325.1"/>
    </source>
</evidence>